<dbReference type="PANTHER" id="PTHR23159">
    <property type="entry name" value="CENTROSOMAL PROTEIN 2"/>
    <property type="match status" value="1"/>
</dbReference>
<accession>A0A7R9PYR3</accession>
<dbReference type="Proteomes" id="UP000759131">
    <property type="component" value="Unassembled WGS sequence"/>
</dbReference>
<keyword evidence="4" id="KW-1185">Reference proteome</keyword>
<evidence type="ECO:0000313" key="3">
    <source>
        <dbReference type="EMBL" id="CAD7625764.1"/>
    </source>
</evidence>
<feature type="coiled-coil region" evidence="1">
    <location>
        <begin position="373"/>
        <end position="527"/>
    </location>
</feature>
<reference evidence="3" key="1">
    <citation type="submission" date="2020-11" db="EMBL/GenBank/DDBJ databases">
        <authorList>
            <person name="Tran Van P."/>
        </authorList>
    </citation>
    <scope>NUCLEOTIDE SEQUENCE</scope>
</reference>
<sequence length="1720" mass="199181">MDMPTAVTCAATLVPFRQFLKPSIPQLRVSMKWPSGRHNAKIVLFLVLLMCSIGSSLNGMSSKSVLGVSREGKSTTLSKPPKWKRSPAEPSSVFGKPFIIDRRSPSFWRTPLEWTPLLSITANELLYECDKWADFALNLINESNSNRSVIVLTEEEAMEMENNHKKQIIAIRNELQFRLDESEALLESVVKENKTKDKKIAEQMALLQELREIRDNSVAFAEYETLKDKYDKTYLQLSQMKDANQSLNKQLESDAKELETLFKSVDTKTQELHTLKTKMSDLALKCREKDNELQALNASKESMRDMARDLEKERLENVKLNELLNIFREEKLKQSDLNISVDDFNQSINQSLNRFVTSFNGSSVGESMDCVVNIKLQELETTLEDKCRQLKDKTSENEEMAKQMSQMEAFLVEKCSQYESIRKEVNETTEKFDLLKANCSELEAQVDHLSAEYLDLQLESESQRKTNDELILTLKTENESLENELKEEREATEKANKKFGEEMSLMREQLEEKIEDVIDMKKTIDNKCEENKLLNDSKDVLIQQLSDREDSIENIKHEMNSVIKEKTLLETQLKEEKMNGIQAIQEIESRLEEKCCQYESIQKEVNEKNQELDLIKVNCNQMEANVERLSSEYLSLQLESESQSKANKELIQTLQTENESLEKELKEEREELKMANKKFEKEVDFIREQLDVKVEEAIDLKEKIGELEEQNQSMVESKVVLIQELNDMKVMVENTAEEKRVISETNAVLTQNLEESKQQIQKTNEENQLLSETKDVLTQELNDMKTRIYENMKREMESIIEEKTRLETQLNEEKVSVITANQEIKNQLFQLKTKLEEKCCQYESIQKEVKNKDQELDLLRTDCNQFKAEVNQLSDEYFSLQLESESQKKENDETIKTLKTGIESLENELKEEKELSEKTNKKFAEEMDLMREQLDISDENKSLVESKEVLAKELNDLKVLVENTSEEKRVMSEAIKLQEMHAIVDKRFTSLKREKSSLAQMLSEEQNKRLQLESQLTENKRNERTIEEYEKSIKDLNTRLNTEEMSFMFERKTKERLSKENEQYSRKIQFLENEVKKLNELLTANRTPPVAHPGPVFSMPTTVNIHTNQPNNQTNLSISPMDISHSNPNSSSFSLNISRKLPTGTGSRLTMADEDGEFMDPNNLIALKRGECSLSDSHLDEERLSILQRRNTLVLPHLKTSYGVELPFMPNKVVDSESIKNGFPSNESMKALQRGFVSNDSLNPLKQIQNISYQRSEFTSRRNNSSISCDNVSINTINDKTFNKRVENIRYNSSKVSVKNLTPTKMFKRMMKGNAKTWTPNKNSAYDSNRSVVVLPEEEAMEMENNHKKQIIAIRNELQLRSRKSEALLESAVKENKMKDKKIAEQMALLQELREIRDNSVAFAEYETLKDKYDKTCHQLSQMKDANQSLNKQLESDAKELKTLYKSVDTKTQELHTLKTKMSDLALKCREKDHELQALNASKESMRDMARDLEKERLENVKLNEMLNIFREEKLKQRDLNISVDDFNQSIKESLNRSVTSFNGSSVGKTMDCVVNIKLQELEITLEDKCRQLNDKTDGETNGANVAFLVEKCSQYESIRKEVSETTEKFDLLKANCSELEAQVDHLSAEYLDLQLESESQRRTNDELILTLKSENESLENELKEEREAFKENKQYSRKIHILENEVNELLTANRTPVASTATFFSMPTSVITHTNQPIN</sequence>
<feature type="coiled-coil region" evidence="1">
    <location>
        <begin position="552"/>
        <end position="717"/>
    </location>
</feature>
<keyword evidence="1" id="KW-0175">Coiled coil</keyword>
<dbReference type="PANTHER" id="PTHR23159:SF31">
    <property type="entry name" value="CENTROSOME-ASSOCIATED PROTEIN CEP250 ISOFORM X1"/>
    <property type="match status" value="1"/>
</dbReference>
<protein>
    <submittedName>
        <fullName evidence="3">Uncharacterized protein</fullName>
    </submittedName>
</protein>
<name>A0A7R9PYR3_9ACAR</name>
<proteinExistence type="predicted"/>
<dbReference type="OrthoDB" id="6511438at2759"/>
<gene>
    <name evidence="3" type="ORF">OSB1V03_LOCUS6197</name>
</gene>
<evidence type="ECO:0000313" key="4">
    <source>
        <dbReference type="Proteomes" id="UP000759131"/>
    </source>
</evidence>
<feature type="coiled-coil region" evidence="1">
    <location>
        <begin position="1476"/>
        <end position="1513"/>
    </location>
</feature>
<feature type="coiled-coil region" evidence="1">
    <location>
        <begin position="746"/>
        <end position="967"/>
    </location>
</feature>
<feature type="coiled-coil region" evidence="1">
    <location>
        <begin position="995"/>
        <end position="1081"/>
    </location>
</feature>
<evidence type="ECO:0000256" key="1">
    <source>
        <dbReference type="SAM" id="Coils"/>
    </source>
</evidence>
<dbReference type="EMBL" id="OC857878">
    <property type="protein sequence ID" value="CAD7625764.1"/>
    <property type="molecule type" value="Genomic_DNA"/>
</dbReference>
<feature type="region of interest" description="Disordered" evidence="2">
    <location>
        <begin position="70"/>
        <end position="89"/>
    </location>
</feature>
<evidence type="ECO:0000256" key="2">
    <source>
        <dbReference type="SAM" id="MobiDB-lite"/>
    </source>
</evidence>
<dbReference type="EMBL" id="CAJPIZ010003303">
    <property type="protein sequence ID" value="CAG2106194.1"/>
    <property type="molecule type" value="Genomic_DNA"/>
</dbReference>
<feature type="coiled-coil region" evidence="1">
    <location>
        <begin position="1596"/>
        <end position="1693"/>
    </location>
</feature>
<feature type="coiled-coil region" evidence="1">
    <location>
        <begin position="237"/>
        <end position="330"/>
    </location>
</feature>
<organism evidence="3">
    <name type="scientific">Medioppia subpectinata</name>
    <dbReference type="NCBI Taxonomy" id="1979941"/>
    <lineage>
        <taxon>Eukaryota</taxon>
        <taxon>Metazoa</taxon>
        <taxon>Ecdysozoa</taxon>
        <taxon>Arthropoda</taxon>
        <taxon>Chelicerata</taxon>
        <taxon>Arachnida</taxon>
        <taxon>Acari</taxon>
        <taxon>Acariformes</taxon>
        <taxon>Sarcoptiformes</taxon>
        <taxon>Oribatida</taxon>
        <taxon>Brachypylina</taxon>
        <taxon>Oppioidea</taxon>
        <taxon>Oppiidae</taxon>
        <taxon>Medioppia</taxon>
    </lineage>
</organism>
<feature type="coiled-coil region" evidence="1">
    <location>
        <begin position="1420"/>
        <end position="1451"/>
    </location>
</feature>